<protein>
    <submittedName>
        <fullName evidence="1">Uncharacterized protein</fullName>
    </submittedName>
</protein>
<evidence type="ECO:0000313" key="1">
    <source>
        <dbReference type="EMBL" id="GLV59298.1"/>
    </source>
</evidence>
<sequence>MQLTAQYLRVKAKGISQFLLQTTRPAARRRYEITKKASGSPARMHHLFVLEVS</sequence>
<gene>
    <name evidence="1" type="ORF">KDH_61250</name>
</gene>
<dbReference type="EMBL" id="BSRI01000002">
    <property type="protein sequence ID" value="GLV59298.1"/>
    <property type="molecule type" value="Genomic_DNA"/>
</dbReference>
<keyword evidence="2" id="KW-1185">Reference proteome</keyword>
<reference evidence="1 2" key="1">
    <citation type="submission" date="2023-02" db="EMBL/GenBank/DDBJ databases">
        <title>Dictyobacter halimunensis sp. nov., a new member of the class Ktedonobacteria from forest soil in a geothermal area.</title>
        <authorList>
            <person name="Rachmania M.K."/>
            <person name="Ningsih F."/>
            <person name="Sakai Y."/>
            <person name="Yabe S."/>
            <person name="Yokota A."/>
            <person name="Sjamsuridzal W."/>
        </authorList>
    </citation>
    <scope>NUCLEOTIDE SEQUENCE [LARGE SCALE GENOMIC DNA]</scope>
    <source>
        <strain evidence="1 2">S3.2.2.5</strain>
    </source>
</reference>
<dbReference type="RefSeq" id="WP_338255888.1">
    <property type="nucleotide sequence ID" value="NZ_BSRI01000002.1"/>
</dbReference>
<comment type="caution">
    <text evidence="1">The sequence shown here is derived from an EMBL/GenBank/DDBJ whole genome shotgun (WGS) entry which is preliminary data.</text>
</comment>
<organism evidence="1 2">
    <name type="scientific">Dictyobacter halimunensis</name>
    <dbReference type="NCBI Taxonomy" id="3026934"/>
    <lineage>
        <taxon>Bacteria</taxon>
        <taxon>Bacillati</taxon>
        <taxon>Chloroflexota</taxon>
        <taxon>Ktedonobacteria</taxon>
        <taxon>Ktedonobacterales</taxon>
        <taxon>Dictyobacteraceae</taxon>
        <taxon>Dictyobacter</taxon>
    </lineage>
</organism>
<dbReference type="Proteomes" id="UP001344906">
    <property type="component" value="Unassembled WGS sequence"/>
</dbReference>
<proteinExistence type="predicted"/>
<evidence type="ECO:0000313" key="2">
    <source>
        <dbReference type="Proteomes" id="UP001344906"/>
    </source>
</evidence>
<accession>A0ABQ6FYF3</accession>
<name>A0ABQ6FYF3_9CHLR</name>